<dbReference type="PATRIC" id="fig|1423777.3.peg.1962"/>
<protein>
    <submittedName>
        <fullName evidence="2">Uncharacterized protein</fullName>
    </submittedName>
</protein>
<keyword evidence="1" id="KW-1133">Transmembrane helix</keyword>
<sequence>MSSKTAVISLVLVGGSCTLAYLYVMRGKKSSQKKEQEIIKSLKNVKNSYQEVIKNIGKLQNQAPFIEKTATEMQTKLEEFKFLIQPHLDNLTAKTRKFEN</sequence>
<evidence type="ECO:0000256" key="1">
    <source>
        <dbReference type="SAM" id="Phobius"/>
    </source>
</evidence>
<accession>A0A0R1M9B9</accession>
<keyword evidence="3" id="KW-1185">Reference proteome</keyword>
<gene>
    <name evidence="2" type="ORF">FD46_GL001905</name>
</gene>
<dbReference type="RefSeq" id="WP_057896715.1">
    <property type="nucleotide sequence ID" value="NZ_AZEH01000039.1"/>
</dbReference>
<keyword evidence="1" id="KW-0812">Transmembrane</keyword>
<proteinExistence type="predicted"/>
<dbReference type="Proteomes" id="UP000051686">
    <property type="component" value="Unassembled WGS sequence"/>
</dbReference>
<dbReference type="EMBL" id="AZEH01000039">
    <property type="protein sequence ID" value="KRL04768.1"/>
    <property type="molecule type" value="Genomic_DNA"/>
</dbReference>
<organism evidence="2 3">
    <name type="scientific">Liquorilactobacillus oeni DSM 19972</name>
    <dbReference type="NCBI Taxonomy" id="1423777"/>
    <lineage>
        <taxon>Bacteria</taxon>
        <taxon>Bacillati</taxon>
        <taxon>Bacillota</taxon>
        <taxon>Bacilli</taxon>
        <taxon>Lactobacillales</taxon>
        <taxon>Lactobacillaceae</taxon>
        <taxon>Liquorilactobacillus</taxon>
    </lineage>
</organism>
<dbReference type="STRING" id="1423777.FD46_GL001905"/>
<name>A0A0R1M9B9_9LACO</name>
<dbReference type="OrthoDB" id="2329311at2"/>
<feature type="transmembrane region" description="Helical" evidence="1">
    <location>
        <begin position="6"/>
        <end position="24"/>
    </location>
</feature>
<evidence type="ECO:0000313" key="3">
    <source>
        <dbReference type="Proteomes" id="UP000051686"/>
    </source>
</evidence>
<reference evidence="2 3" key="1">
    <citation type="journal article" date="2015" name="Genome Announc.">
        <title>Expanding the biotechnology potential of lactobacilli through comparative genomics of 213 strains and associated genera.</title>
        <authorList>
            <person name="Sun Z."/>
            <person name="Harris H.M."/>
            <person name="McCann A."/>
            <person name="Guo C."/>
            <person name="Argimon S."/>
            <person name="Zhang W."/>
            <person name="Yang X."/>
            <person name="Jeffery I.B."/>
            <person name="Cooney J.C."/>
            <person name="Kagawa T.F."/>
            <person name="Liu W."/>
            <person name="Song Y."/>
            <person name="Salvetti E."/>
            <person name="Wrobel A."/>
            <person name="Rasinkangas P."/>
            <person name="Parkhill J."/>
            <person name="Rea M.C."/>
            <person name="O'Sullivan O."/>
            <person name="Ritari J."/>
            <person name="Douillard F.P."/>
            <person name="Paul Ross R."/>
            <person name="Yang R."/>
            <person name="Briner A.E."/>
            <person name="Felis G.E."/>
            <person name="de Vos W.M."/>
            <person name="Barrangou R."/>
            <person name="Klaenhammer T.R."/>
            <person name="Caufield P.W."/>
            <person name="Cui Y."/>
            <person name="Zhang H."/>
            <person name="O'Toole P.W."/>
        </authorList>
    </citation>
    <scope>NUCLEOTIDE SEQUENCE [LARGE SCALE GENOMIC DNA]</scope>
    <source>
        <strain evidence="2 3">DSM 19972</strain>
    </source>
</reference>
<comment type="caution">
    <text evidence="2">The sequence shown here is derived from an EMBL/GenBank/DDBJ whole genome shotgun (WGS) entry which is preliminary data.</text>
</comment>
<keyword evidence="1" id="KW-0472">Membrane</keyword>
<evidence type="ECO:0000313" key="2">
    <source>
        <dbReference type="EMBL" id="KRL04768.1"/>
    </source>
</evidence>
<dbReference type="AlphaFoldDB" id="A0A0R1M9B9"/>
<dbReference type="PROSITE" id="PS51257">
    <property type="entry name" value="PROKAR_LIPOPROTEIN"/>
    <property type="match status" value="1"/>
</dbReference>